<accession>A0A418ZVI1</accession>
<evidence type="ECO:0000259" key="5">
    <source>
        <dbReference type="Pfam" id="PF20464"/>
    </source>
</evidence>
<dbReference type="GO" id="GO:0032259">
    <property type="term" value="P:methylation"/>
    <property type="evidence" value="ECO:0007669"/>
    <property type="project" value="UniProtKB-KW"/>
</dbReference>
<dbReference type="PANTHER" id="PTHR33841">
    <property type="entry name" value="DNA METHYLTRANSFERASE YEEA-RELATED"/>
    <property type="match status" value="1"/>
</dbReference>
<keyword evidence="2 10" id="KW-0489">Methyltransferase</keyword>
<feature type="domain" description="MmeI-like helicase spacer" evidence="6">
    <location>
        <begin position="179"/>
        <end position="258"/>
    </location>
</feature>
<dbReference type="GO" id="GO:0009007">
    <property type="term" value="F:site-specific DNA-methyltransferase (adenine-specific) activity"/>
    <property type="evidence" value="ECO:0007669"/>
    <property type="project" value="UniProtKB-EC"/>
</dbReference>
<protein>
    <recommendedName>
        <fullName evidence="1">site-specific DNA-methyltransferase (adenine-specific)</fullName>
        <ecNumber evidence="1">2.1.1.72</ecNumber>
    </recommendedName>
</protein>
<dbReference type="InterPro" id="IPR046816">
    <property type="entry name" value="MmeI_Mtase"/>
</dbReference>
<dbReference type="Pfam" id="PF20467">
    <property type="entry name" value="MmeI_C"/>
    <property type="match status" value="1"/>
</dbReference>
<dbReference type="EMBL" id="QZEV01000049">
    <property type="protein sequence ID" value="RJL03324.1"/>
    <property type="molecule type" value="Genomic_DNA"/>
</dbReference>
<feature type="domain" description="MmeI-like target recognition" evidence="7">
    <location>
        <begin position="636"/>
        <end position="851"/>
    </location>
</feature>
<evidence type="ECO:0000259" key="9">
    <source>
        <dbReference type="Pfam" id="PF20473"/>
    </source>
</evidence>
<dbReference type="Pfam" id="PF20465">
    <property type="entry name" value="MmeI_hel"/>
    <property type="match status" value="1"/>
</dbReference>
<dbReference type="PROSITE" id="PS00092">
    <property type="entry name" value="N6_MTASE"/>
    <property type="match status" value="1"/>
</dbReference>
<dbReference type="OrthoDB" id="9806213at2"/>
<name>A0A418ZVI1_9RHOB</name>
<organism evidence="10 11">
    <name type="scientific">Paracoccus aestuarii</name>
    <dbReference type="NCBI Taxonomy" id="453842"/>
    <lineage>
        <taxon>Bacteria</taxon>
        <taxon>Pseudomonadati</taxon>
        <taxon>Pseudomonadota</taxon>
        <taxon>Alphaproteobacteria</taxon>
        <taxon>Rhodobacterales</taxon>
        <taxon>Paracoccaceae</taxon>
        <taxon>Paracoccus</taxon>
    </lineage>
</organism>
<evidence type="ECO:0000256" key="4">
    <source>
        <dbReference type="ARBA" id="ARBA00047942"/>
    </source>
</evidence>
<feature type="domain" description="MmeI-like C-terminal" evidence="8">
    <location>
        <begin position="858"/>
        <end position="930"/>
    </location>
</feature>
<evidence type="ECO:0000259" key="7">
    <source>
        <dbReference type="Pfam" id="PF20466"/>
    </source>
</evidence>
<evidence type="ECO:0000313" key="11">
    <source>
        <dbReference type="Proteomes" id="UP000285530"/>
    </source>
</evidence>
<evidence type="ECO:0000256" key="3">
    <source>
        <dbReference type="ARBA" id="ARBA00022679"/>
    </source>
</evidence>
<evidence type="ECO:0000256" key="2">
    <source>
        <dbReference type="ARBA" id="ARBA00022603"/>
    </source>
</evidence>
<reference evidence="10 11" key="1">
    <citation type="submission" date="2018-09" db="EMBL/GenBank/DDBJ databases">
        <title>Paracoccus onubensis nov. sp. a moderate halophilic bacterium isolated from Gruta de las Maravillas (Aracena, Spain).</title>
        <authorList>
            <person name="Jurado V."/>
            <person name="Gutierrez-Patricio S."/>
            <person name="Gonzalez-Pimentel J.L."/>
            <person name="Laiz L."/>
            <person name="Saiz-Jimenez C."/>
        </authorList>
    </citation>
    <scope>NUCLEOTIDE SEQUENCE [LARGE SCALE GENOMIC DNA]</scope>
    <source>
        <strain evidence="10 11">DSM 19484</strain>
    </source>
</reference>
<dbReference type="Proteomes" id="UP000285530">
    <property type="component" value="Unassembled WGS sequence"/>
</dbReference>
<dbReference type="InterPro" id="IPR002052">
    <property type="entry name" value="DNA_methylase_N6_adenine_CS"/>
</dbReference>
<dbReference type="PANTHER" id="PTHR33841:SF1">
    <property type="entry name" value="DNA METHYLTRANSFERASE A"/>
    <property type="match status" value="1"/>
</dbReference>
<dbReference type="Gene3D" id="3.40.50.150">
    <property type="entry name" value="Vaccinia Virus protein VP39"/>
    <property type="match status" value="1"/>
</dbReference>
<keyword evidence="11" id="KW-1185">Reference proteome</keyword>
<proteinExistence type="predicted"/>
<dbReference type="Pfam" id="PF20466">
    <property type="entry name" value="MmeI_TRD"/>
    <property type="match status" value="1"/>
</dbReference>
<evidence type="ECO:0000256" key="1">
    <source>
        <dbReference type="ARBA" id="ARBA00011900"/>
    </source>
</evidence>
<dbReference type="InterPro" id="IPR029063">
    <property type="entry name" value="SAM-dependent_MTases_sf"/>
</dbReference>
<dbReference type="GO" id="GO:0003676">
    <property type="term" value="F:nucleic acid binding"/>
    <property type="evidence" value="ECO:0007669"/>
    <property type="project" value="InterPro"/>
</dbReference>
<evidence type="ECO:0000313" key="10">
    <source>
        <dbReference type="EMBL" id="RJL03324.1"/>
    </source>
</evidence>
<dbReference type="InterPro" id="IPR046818">
    <property type="entry name" value="MmeI_C"/>
</dbReference>
<dbReference type="InterPro" id="IPR046820">
    <property type="entry name" value="MmeI_TRD"/>
</dbReference>
<dbReference type="SUPFAM" id="SSF53335">
    <property type="entry name" value="S-adenosyl-L-methionine-dependent methyltransferases"/>
    <property type="match status" value="1"/>
</dbReference>
<evidence type="ECO:0000259" key="8">
    <source>
        <dbReference type="Pfam" id="PF20467"/>
    </source>
</evidence>
<sequence length="944" mass="105940">MRLSFNEVRARAARFAKDYADATYEKGETQTFYNDFFQIFGVQRRSVARYEEHVKKLNNKTGFIDLFWPRVLLVEQKSAGRDLLKAEVQAGEYFDAIKEADRPRFQLLCDFQTFQLLDRDTRETSSFTLSDLPKYVEKFGFIMGMEKRSFKDQDPVNIKAAELVGRLHDSLEASGYKGHQLEVFLTRIVFCLFADDTGIFEPRDIFLDFLESRTKEDGSDIGPLLAQLFDVLDTPEDKRQTTLDEDLARFPYVNGGLFSATIRTPAFNAEMRQRLLDAGQFNWSGISPSIFGSLFQSVMDKQERREAGAHYTTEKNILKVIGPLFLDELRVEFEGLKARKTNRVKLLQAFHDRLSKLTFLDPACGCGNFLIITYRELRLLEIEVLREIHRDDLARMKGGATELPLQSLLKIDVDQFHGIEFSEFPARIAETAMWMMDHIMNTQASLEFGAAFLRIPLRKSPAITHGDALELDWQALLPAERCSYIIGNPPFVGAKYQSEFQRAQVRRIAGLGKSGGTLDYVAAWFLKAARYGQGHKVPFAFVSTNSITQGEQVAQLWPTLLDRNGMEIAFAHQTFAWGSEARGKAAVHVIVTGLEPRNATRPVKRLFSYPDIKGEPIETQPKAISPYLTDASALANPHVVVREESRPINGLPRLVIGSKPIDGGHFIFSPEERDAFLASEPQAAPYLRPYIGSREFLNGRLRYILCASQIPPQELRAMPLARAAVARVRDYRLGNIPAKGKGTDSIKAPGISSLALAETPTAFHVTVLPDTPFLVLPRVSSEKREYAAIGLMDPPAVPSDAVTISTGATPEMFAVLTSAMHMAWLRSIGGRLKSDYRYSIGLVYNTFPMPPAKDLAALAPHAQAILDARAKHPDATLADLYDPDLMPADLRRAHHANDRAVDRLYRRAAFASESDRVAHLLGMYEQQVAGMLATQKPKRLRKPS</sequence>
<dbReference type="InterPro" id="IPR050953">
    <property type="entry name" value="N4_N6_ade-DNA_methylase"/>
</dbReference>
<dbReference type="InterPro" id="IPR046819">
    <property type="entry name" value="MmeI_hel"/>
</dbReference>
<comment type="catalytic activity">
    <reaction evidence="4">
        <text>a 2'-deoxyadenosine in DNA + S-adenosyl-L-methionine = an N(6)-methyl-2'-deoxyadenosine in DNA + S-adenosyl-L-homocysteine + H(+)</text>
        <dbReference type="Rhea" id="RHEA:15197"/>
        <dbReference type="Rhea" id="RHEA-COMP:12418"/>
        <dbReference type="Rhea" id="RHEA-COMP:12419"/>
        <dbReference type="ChEBI" id="CHEBI:15378"/>
        <dbReference type="ChEBI" id="CHEBI:57856"/>
        <dbReference type="ChEBI" id="CHEBI:59789"/>
        <dbReference type="ChEBI" id="CHEBI:90615"/>
        <dbReference type="ChEBI" id="CHEBI:90616"/>
        <dbReference type="EC" id="2.1.1.72"/>
    </reaction>
</comment>
<dbReference type="Pfam" id="PF20464">
    <property type="entry name" value="MmeI_N"/>
    <property type="match status" value="1"/>
</dbReference>
<keyword evidence="3 10" id="KW-0808">Transferase</keyword>
<dbReference type="InterPro" id="IPR046817">
    <property type="entry name" value="MmeI_N"/>
</dbReference>
<gene>
    <name evidence="10" type="ORF">D3P06_10515</name>
</gene>
<feature type="domain" description="MmeI-like DNA-methyltransferase" evidence="9">
    <location>
        <begin position="341"/>
        <end position="599"/>
    </location>
</feature>
<dbReference type="Pfam" id="PF20473">
    <property type="entry name" value="MmeI_Mtase"/>
    <property type="match status" value="1"/>
</dbReference>
<evidence type="ECO:0000259" key="6">
    <source>
        <dbReference type="Pfam" id="PF20465"/>
    </source>
</evidence>
<dbReference type="EC" id="2.1.1.72" evidence="1"/>
<feature type="domain" description="MmeI-like N-terminal" evidence="5">
    <location>
        <begin position="11"/>
        <end position="173"/>
    </location>
</feature>
<comment type="caution">
    <text evidence="10">The sequence shown here is derived from an EMBL/GenBank/DDBJ whole genome shotgun (WGS) entry which is preliminary data.</text>
</comment>
<dbReference type="RefSeq" id="WP_119886524.1">
    <property type="nucleotide sequence ID" value="NZ_CP067173.1"/>
</dbReference>
<dbReference type="AlphaFoldDB" id="A0A418ZVI1"/>